<dbReference type="HOGENOM" id="CLU_3271956_0_0_9"/>
<dbReference type="AlphaFoldDB" id="G9ZPH0"/>
<sequence length="41" mass="4886">MFSYVYQLFRLVIGIGQYKLNSEQTHSIIKFVDMTFEILLV</sequence>
<evidence type="ECO:0000313" key="2">
    <source>
        <dbReference type="Proteomes" id="UP000004625"/>
    </source>
</evidence>
<dbReference type="PATRIC" id="fig|797515.3.peg.1503"/>
<dbReference type="STRING" id="797515.HMPREF9103_01624"/>
<evidence type="ECO:0000313" key="1">
    <source>
        <dbReference type="EMBL" id="EHL98384.1"/>
    </source>
</evidence>
<keyword evidence="2" id="KW-1185">Reference proteome</keyword>
<organism evidence="1 2">
    <name type="scientific">Lentilactobacillus parafarraginis F0439</name>
    <dbReference type="NCBI Taxonomy" id="797515"/>
    <lineage>
        <taxon>Bacteria</taxon>
        <taxon>Bacillati</taxon>
        <taxon>Bacillota</taxon>
        <taxon>Bacilli</taxon>
        <taxon>Lactobacillales</taxon>
        <taxon>Lactobacillaceae</taxon>
        <taxon>Lentilactobacillus</taxon>
    </lineage>
</organism>
<accession>G9ZPH0</accession>
<reference evidence="1 2" key="1">
    <citation type="submission" date="2011-09" db="EMBL/GenBank/DDBJ databases">
        <authorList>
            <person name="Weinstock G."/>
            <person name="Sodergren E."/>
            <person name="Clifton S."/>
            <person name="Fulton L."/>
            <person name="Fulton B."/>
            <person name="Courtney L."/>
            <person name="Fronick C."/>
            <person name="Harrison M."/>
            <person name="Strong C."/>
            <person name="Farmer C."/>
            <person name="Delahaunty K."/>
            <person name="Markovic C."/>
            <person name="Hall O."/>
            <person name="Minx P."/>
            <person name="Tomlinson C."/>
            <person name="Mitreva M."/>
            <person name="Hou S."/>
            <person name="Chen J."/>
            <person name="Wollam A."/>
            <person name="Pepin K.H."/>
            <person name="Johnson M."/>
            <person name="Bhonagiri V."/>
            <person name="Zhang X."/>
            <person name="Suruliraj S."/>
            <person name="Warren W."/>
            <person name="Chinwalla A."/>
            <person name="Mardis E.R."/>
            <person name="Wilson R.K."/>
        </authorList>
    </citation>
    <scope>NUCLEOTIDE SEQUENCE [LARGE SCALE GENOMIC DNA]</scope>
    <source>
        <strain evidence="1 2">F0439</strain>
    </source>
</reference>
<gene>
    <name evidence="1" type="ORF">HMPREF9103_01624</name>
</gene>
<comment type="caution">
    <text evidence="1">The sequence shown here is derived from an EMBL/GenBank/DDBJ whole genome shotgun (WGS) entry which is preliminary data.</text>
</comment>
<name>G9ZPH0_9LACO</name>
<dbReference type="Proteomes" id="UP000004625">
    <property type="component" value="Unassembled WGS sequence"/>
</dbReference>
<dbReference type="EMBL" id="AGEY01000074">
    <property type="protein sequence ID" value="EHL98384.1"/>
    <property type="molecule type" value="Genomic_DNA"/>
</dbReference>
<proteinExistence type="predicted"/>
<protein>
    <submittedName>
        <fullName evidence="1">Uncharacterized protein</fullName>
    </submittedName>
</protein>